<feature type="compositionally biased region" description="Low complexity" evidence="1">
    <location>
        <begin position="775"/>
        <end position="784"/>
    </location>
</feature>
<keyword evidence="2" id="KW-1185">Reference proteome</keyword>
<dbReference type="AlphaFoldDB" id="A0A1I8HCY4"/>
<feature type="region of interest" description="Disordered" evidence="1">
    <location>
        <begin position="775"/>
        <end position="794"/>
    </location>
</feature>
<feature type="region of interest" description="Disordered" evidence="1">
    <location>
        <begin position="463"/>
        <end position="510"/>
    </location>
</feature>
<feature type="compositionally biased region" description="Basic and acidic residues" evidence="1">
    <location>
        <begin position="742"/>
        <end position="751"/>
    </location>
</feature>
<evidence type="ECO:0000313" key="2">
    <source>
        <dbReference type="Proteomes" id="UP000095280"/>
    </source>
</evidence>
<sequence>MSKRASKTQCTDPELIAALPGLQVSSPGPNQIVLSAPGPHLLVLLQSASASDQASVSFIPLAQNGITPIGLIDDGEESLAPTTNTDNALFNVRIESAGAWAELSANKTSLFVNWQPVTEDRPALLQPGAFIACSGCLYMFSWDQALPRCQRALLGNLCLLKDQPDPTSLRREAALLAQQVDRLSSAAERRNHLAVRVAEAFDILEAAQASRQCRNPIQNLPALPVPVAKGLLCASVSLPGLRIGSALAVPNAMRGCAAVTVVPDCRRQQPKAPQAASACPPLPVYATQPQLSWKILTIFKQTQKSTLATITMATERQLALLASVGQQLADMLSKLNEPVAMETGCNLCQQLFDPLCDLAKALLDGRSLLTDAATQMAAALAAPANPMSVQPVDAGASSAFTPLHLFECTISNAGMLVDSMPVRDLVTALRVLSGLHSRIVDVMEPTVGAACTMAEHHKSHCTTVEPSAEPAEQSPTISDCKRKRSRRSVSHDGGGGNDSGSVGPTIKCESLGAGGSEADDDCLMVMEESAPGAPVAAASSVLGGGGGGRFQDSFLSSNSYAASAACSTPELRAALKDGYKELKSAGAELFDFSRPFEDPYNVQVTHRIIACAQARVGNQGLPMDVWRGAMASLMSHFRVAEDRHAKQKANTRKHNRKYAKLSRRQKSFEALLPELAPDELEQYRLVLTRDFTTSDEESEDERGRERLRVRELPWESDRVKELKRRLDELYLRRFATHKQRDQLARCRRDGSARSSRPPPESAPDWALRPLPLPSASASLTSAQPRNGPAASDCSFDGLSGGARGFQLGTGSSTGSFQLGTGSGSGLYAWNRKFLRKCPRKRWIRNRKRLCCRKYYRKRRQK</sequence>
<protein>
    <submittedName>
        <fullName evidence="3">FHA domain-containing protein</fullName>
    </submittedName>
</protein>
<feature type="region of interest" description="Disordered" evidence="1">
    <location>
        <begin position="742"/>
        <end position="770"/>
    </location>
</feature>
<evidence type="ECO:0000313" key="3">
    <source>
        <dbReference type="WBParaSite" id="maker-uti_cns_0005632-snap-gene-0.8-mRNA-1"/>
    </source>
</evidence>
<accession>A0A1I8HCY4</accession>
<organism evidence="2 3">
    <name type="scientific">Macrostomum lignano</name>
    <dbReference type="NCBI Taxonomy" id="282301"/>
    <lineage>
        <taxon>Eukaryota</taxon>
        <taxon>Metazoa</taxon>
        <taxon>Spiralia</taxon>
        <taxon>Lophotrochozoa</taxon>
        <taxon>Platyhelminthes</taxon>
        <taxon>Rhabditophora</taxon>
        <taxon>Macrostomorpha</taxon>
        <taxon>Macrostomida</taxon>
        <taxon>Macrostomidae</taxon>
        <taxon>Macrostomum</taxon>
    </lineage>
</organism>
<reference evidence="3" key="1">
    <citation type="submission" date="2016-11" db="UniProtKB">
        <authorList>
            <consortium name="WormBaseParasite"/>
        </authorList>
    </citation>
    <scope>IDENTIFICATION</scope>
</reference>
<proteinExistence type="predicted"/>
<evidence type="ECO:0000256" key="1">
    <source>
        <dbReference type="SAM" id="MobiDB-lite"/>
    </source>
</evidence>
<name>A0A1I8HCY4_9PLAT</name>
<dbReference type="Proteomes" id="UP000095280">
    <property type="component" value="Unplaced"/>
</dbReference>
<dbReference type="WBParaSite" id="maker-uti_cns_0005632-snap-gene-0.8-mRNA-1">
    <property type="protein sequence ID" value="maker-uti_cns_0005632-snap-gene-0.8-mRNA-1"/>
    <property type="gene ID" value="maker-uti_cns_0005632-snap-gene-0.8"/>
</dbReference>